<feature type="non-terminal residue" evidence="2">
    <location>
        <position position="1"/>
    </location>
</feature>
<dbReference type="Proteomes" id="UP000054477">
    <property type="component" value="Unassembled WGS sequence"/>
</dbReference>
<evidence type="ECO:0000313" key="3">
    <source>
        <dbReference type="Proteomes" id="UP000054477"/>
    </source>
</evidence>
<evidence type="ECO:0000313" key="2">
    <source>
        <dbReference type="EMBL" id="KIJ92064.1"/>
    </source>
</evidence>
<name>A0A0C9WHZ7_9AGAR</name>
<feature type="compositionally biased region" description="Low complexity" evidence="1">
    <location>
        <begin position="10"/>
        <end position="24"/>
    </location>
</feature>
<evidence type="ECO:0000256" key="1">
    <source>
        <dbReference type="SAM" id="MobiDB-lite"/>
    </source>
</evidence>
<reference evidence="2 3" key="1">
    <citation type="submission" date="2014-04" db="EMBL/GenBank/DDBJ databases">
        <authorList>
            <consortium name="DOE Joint Genome Institute"/>
            <person name="Kuo A."/>
            <person name="Kohler A."/>
            <person name="Nagy L.G."/>
            <person name="Floudas D."/>
            <person name="Copeland A."/>
            <person name="Barry K.W."/>
            <person name="Cichocki N."/>
            <person name="Veneault-Fourrey C."/>
            <person name="LaButti K."/>
            <person name="Lindquist E.A."/>
            <person name="Lipzen A."/>
            <person name="Lundell T."/>
            <person name="Morin E."/>
            <person name="Murat C."/>
            <person name="Sun H."/>
            <person name="Tunlid A."/>
            <person name="Henrissat B."/>
            <person name="Grigoriev I.V."/>
            <person name="Hibbett D.S."/>
            <person name="Martin F."/>
            <person name="Nordberg H.P."/>
            <person name="Cantor M.N."/>
            <person name="Hua S.X."/>
        </authorList>
    </citation>
    <scope>NUCLEOTIDE SEQUENCE [LARGE SCALE GENOMIC DNA]</scope>
    <source>
        <strain evidence="2 3">LaAM-08-1</strain>
    </source>
</reference>
<feature type="region of interest" description="Disordered" evidence="1">
    <location>
        <begin position="1"/>
        <end position="62"/>
    </location>
</feature>
<dbReference type="HOGENOM" id="CLU_168671_0_0_1"/>
<dbReference type="AlphaFoldDB" id="A0A0C9WHZ7"/>
<reference evidence="3" key="2">
    <citation type="submission" date="2015-01" db="EMBL/GenBank/DDBJ databases">
        <title>Evolutionary Origins and Diversification of the Mycorrhizal Mutualists.</title>
        <authorList>
            <consortium name="DOE Joint Genome Institute"/>
            <consortium name="Mycorrhizal Genomics Consortium"/>
            <person name="Kohler A."/>
            <person name="Kuo A."/>
            <person name="Nagy L.G."/>
            <person name="Floudas D."/>
            <person name="Copeland A."/>
            <person name="Barry K.W."/>
            <person name="Cichocki N."/>
            <person name="Veneault-Fourrey C."/>
            <person name="LaButti K."/>
            <person name="Lindquist E.A."/>
            <person name="Lipzen A."/>
            <person name="Lundell T."/>
            <person name="Morin E."/>
            <person name="Murat C."/>
            <person name="Riley R."/>
            <person name="Ohm R."/>
            <person name="Sun H."/>
            <person name="Tunlid A."/>
            <person name="Henrissat B."/>
            <person name="Grigoriev I.V."/>
            <person name="Hibbett D.S."/>
            <person name="Martin F."/>
        </authorList>
    </citation>
    <scope>NUCLEOTIDE SEQUENCE [LARGE SCALE GENOMIC DNA]</scope>
    <source>
        <strain evidence="3">LaAM-08-1</strain>
    </source>
</reference>
<organism evidence="2 3">
    <name type="scientific">Laccaria amethystina LaAM-08-1</name>
    <dbReference type="NCBI Taxonomy" id="1095629"/>
    <lineage>
        <taxon>Eukaryota</taxon>
        <taxon>Fungi</taxon>
        <taxon>Dikarya</taxon>
        <taxon>Basidiomycota</taxon>
        <taxon>Agaricomycotina</taxon>
        <taxon>Agaricomycetes</taxon>
        <taxon>Agaricomycetidae</taxon>
        <taxon>Agaricales</taxon>
        <taxon>Agaricineae</taxon>
        <taxon>Hydnangiaceae</taxon>
        <taxon>Laccaria</taxon>
    </lineage>
</organism>
<keyword evidence="3" id="KW-1185">Reference proteome</keyword>
<gene>
    <name evidence="2" type="ORF">K443DRAFT_114151</name>
</gene>
<proteinExistence type="predicted"/>
<dbReference type="EMBL" id="KN838941">
    <property type="protein sequence ID" value="KIJ92064.1"/>
    <property type="molecule type" value="Genomic_DNA"/>
</dbReference>
<sequence>ITAHTHLRIHTNNNAHNLHATMTAPQMKTPARERTRAPTNENDRLRTKMTARKRNRAPINEGDWLPMKMAAYEQK</sequence>
<feature type="compositionally biased region" description="Basic and acidic residues" evidence="1">
    <location>
        <begin position="30"/>
        <end position="46"/>
    </location>
</feature>
<protein>
    <submittedName>
        <fullName evidence="2">Uncharacterized protein</fullName>
    </submittedName>
</protein>
<accession>A0A0C9WHZ7</accession>
<feature type="compositionally biased region" description="Basic residues" evidence="1">
    <location>
        <begin position="47"/>
        <end position="56"/>
    </location>
</feature>